<sequence length="81" mass="9143">MTQIKPKPKWRRIFVSRNPKGSFPFAPQLASLETASTPMNGSSFRTTITTMEPACVRAVSHQKWRWSGGSMRFGQNPCREG</sequence>
<evidence type="ECO:0000313" key="2">
    <source>
        <dbReference type="Proteomes" id="UP000323506"/>
    </source>
</evidence>
<evidence type="ECO:0000313" key="1">
    <source>
        <dbReference type="EMBL" id="TYG89570.1"/>
    </source>
</evidence>
<dbReference type="Proteomes" id="UP000323506">
    <property type="component" value="Chromosome A12"/>
</dbReference>
<dbReference type="EMBL" id="CM017699">
    <property type="protein sequence ID" value="TYG89570.1"/>
    <property type="molecule type" value="Genomic_DNA"/>
</dbReference>
<dbReference type="AlphaFoldDB" id="A0A5D2E8G6"/>
<proteinExistence type="predicted"/>
<gene>
    <name evidence="1" type="ORF">ES288_A12G109900v1</name>
</gene>
<keyword evidence="2" id="KW-1185">Reference proteome</keyword>
<reference evidence="1 2" key="1">
    <citation type="submission" date="2019-06" db="EMBL/GenBank/DDBJ databases">
        <title>WGS assembly of Gossypium darwinii.</title>
        <authorList>
            <person name="Chen Z.J."/>
            <person name="Sreedasyam A."/>
            <person name="Ando A."/>
            <person name="Song Q."/>
            <person name="De L."/>
            <person name="Hulse-Kemp A."/>
            <person name="Ding M."/>
            <person name="Ye W."/>
            <person name="Kirkbride R."/>
            <person name="Jenkins J."/>
            <person name="Plott C."/>
            <person name="Lovell J."/>
            <person name="Lin Y.-M."/>
            <person name="Vaughn R."/>
            <person name="Liu B."/>
            <person name="Li W."/>
            <person name="Simpson S."/>
            <person name="Scheffler B."/>
            <person name="Saski C."/>
            <person name="Grover C."/>
            <person name="Hu G."/>
            <person name="Conover J."/>
            <person name="Carlson J."/>
            <person name="Shu S."/>
            <person name="Boston L."/>
            <person name="Williams M."/>
            <person name="Peterson D."/>
            <person name="Mcgee K."/>
            <person name="Jones D."/>
            <person name="Wendel J."/>
            <person name="Stelly D."/>
            <person name="Grimwood J."/>
            <person name="Schmutz J."/>
        </authorList>
    </citation>
    <scope>NUCLEOTIDE SEQUENCE [LARGE SCALE GENOMIC DNA]</scope>
    <source>
        <strain evidence="1">1808015.09</strain>
    </source>
</reference>
<accession>A0A5D2E8G6</accession>
<name>A0A5D2E8G6_GOSDA</name>
<organism evidence="1 2">
    <name type="scientific">Gossypium darwinii</name>
    <name type="common">Darwin's cotton</name>
    <name type="synonym">Gossypium barbadense var. darwinii</name>
    <dbReference type="NCBI Taxonomy" id="34276"/>
    <lineage>
        <taxon>Eukaryota</taxon>
        <taxon>Viridiplantae</taxon>
        <taxon>Streptophyta</taxon>
        <taxon>Embryophyta</taxon>
        <taxon>Tracheophyta</taxon>
        <taxon>Spermatophyta</taxon>
        <taxon>Magnoliopsida</taxon>
        <taxon>eudicotyledons</taxon>
        <taxon>Gunneridae</taxon>
        <taxon>Pentapetalae</taxon>
        <taxon>rosids</taxon>
        <taxon>malvids</taxon>
        <taxon>Malvales</taxon>
        <taxon>Malvaceae</taxon>
        <taxon>Malvoideae</taxon>
        <taxon>Gossypium</taxon>
    </lineage>
</organism>
<protein>
    <submittedName>
        <fullName evidence="1">Uncharacterized protein</fullName>
    </submittedName>
</protein>